<feature type="region of interest" description="Disordered" evidence="14">
    <location>
        <begin position="1"/>
        <end position="35"/>
    </location>
</feature>
<dbReference type="InterPro" id="IPR009000">
    <property type="entry name" value="Transl_B-barrel_sf"/>
</dbReference>
<dbReference type="FunFam" id="2.40.30.10:FF:000008">
    <property type="entry name" value="Translation initiation factor IF-2"/>
    <property type="match status" value="1"/>
</dbReference>
<dbReference type="InterPro" id="IPR006847">
    <property type="entry name" value="IF2_N"/>
</dbReference>
<dbReference type="InterPro" id="IPR000795">
    <property type="entry name" value="T_Tr_GTP-bd_dom"/>
</dbReference>
<dbReference type="SUPFAM" id="SSF52156">
    <property type="entry name" value="Initiation factor IF2/eIF5b, domain 3"/>
    <property type="match status" value="1"/>
</dbReference>
<feature type="compositionally biased region" description="Low complexity" evidence="14">
    <location>
        <begin position="346"/>
        <end position="355"/>
    </location>
</feature>
<keyword evidence="11" id="KW-0342">GTP-binding</keyword>
<accession>A0A5M8PJ21</accession>
<comment type="caution">
    <text evidence="16">The sequence shown here is derived from an EMBL/GenBank/DDBJ whole genome shotgun (WGS) entry which is preliminary data.</text>
</comment>
<evidence type="ECO:0000313" key="17">
    <source>
        <dbReference type="Proteomes" id="UP000324767"/>
    </source>
</evidence>
<evidence type="ECO:0000256" key="10">
    <source>
        <dbReference type="ARBA" id="ARBA00023128"/>
    </source>
</evidence>
<keyword evidence="8" id="KW-0648">Protein biosynthesis</keyword>
<evidence type="ECO:0000313" key="16">
    <source>
        <dbReference type="EMBL" id="KAA6408910.1"/>
    </source>
</evidence>
<dbReference type="InterPro" id="IPR000178">
    <property type="entry name" value="TF_IF2_bacterial-like"/>
</dbReference>
<dbReference type="InterPro" id="IPR053905">
    <property type="entry name" value="EF-G-like_DII"/>
</dbReference>
<dbReference type="CDD" id="cd03702">
    <property type="entry name" value="IF2_mtIF2_II"/>
    <property type="match status" value="1"/>
</dbReference>
<evidence type="ECO:0000256" key="8">
    <source>
        <dbReference type="ARBA" id="ARBA00022917"/>
    </source>
</evidence>
<dbReference type="HAMAP" id="MF_00100_B">
    <property type="entry name" value="IF_2_B"/>
    <property type="match status" value="1"/>
</dbReference>
<feature type="compositionally biased region" description="Basic and acidic residues" evidence="14">
    <location>
        <begin position="248"/>
        <end position="262"/>
    </location>
</feature>
<dbReference type="Gene3D" id="3.40.50.300">
    <property type="entry name" value="P-loop containing nucleotide triphosphate hydrolases"/>
    <property type="match status" value="1"/>
</dbReference>
<dbReference type="Pfam" id="PF11987">
    <property type="entry name" value="IF-2"/>
    <property type="match status" value="1"/>
</dbReference>
<dbReference type="EMBL" id="VXIT01000012">
    <property type="protein sequence ID" value="KAA6408910.1"/>
    <property type="molecule type" value="Genomic_DNA"/>
</dbReference>
<keyword evidence="9" id="KW-0809">Transit peptide</keyword>
<dbReference type="CDD" id="cd01887">
    <property type="entry name" value="IF2_eIF5B"/>
    <property type="match status" value="1"/>
</dbReference>
<feature type="compositionally biased region" description="Basic and acidic residues" evidence="14">
    <location>
        <begin position="827"/>
        <end position="839"/>
    </location>
</feature>
<evidence type="ECO:0000256" key="11">
    <source>
        <dbReference type="ARBA" id="ARBA00023134"/>
    </source>
</evidence>
<dbReference type="GO" id="GO:0005525">
    <property type="term" value="F:GTP binding"/>
    <property type="evidence" value="ECO:0007669"/>
    <property type="project" value="UniProtKB-KW"/>
</dbReference>
<evidence type="ECO:0000256" key="2">
    <source>
        <dbReference type="ARBA" id="ARBA00007733"/>
    </source>
</evidence>
<dbReference type="PANTHER" id="PTHR43381:SF20">
    <property type="entry name" value="TRANSLATION INITIATION FACTOR IF-2, MITOCHONDRIAL"/>
    <property type="match status" value="1"/>
</dbReference>
<comment type="similarity">
    <text evidence="2">Belongs to the TRAFAC class translation factor GTPase superfamily. Classic translation factor GTPase family. IF-2 subfamily.</text>
</comment>
<dbReference type="PANTHER" id="PTHR43381">
    <property type="entry name" value="TRANSLATION INITIATION FACTOR IF-2-RELATED"/>
    <property type="match status" value="1"/>
</dbReference>
<dbReference type="InterPro" id="IPR036925">
    <property type="entry name" value="TIF_IF2_dom3_sf"/>
</dbReference>
<evidence type="ECO:0000256" key="6">
    <source>
        <dbReference type="ARBA" id="ARBA00022771"/>
    </source>
</evidence>
<dbReference type="FunFam" id="3.40.50.300:FF:000019">
    <property type="entry name" value="Translation initiation factor IF-2"/>
    <property type="match status" value="1"/>
</dbReference>
<dbReference type="NCBIfam" id="TIGR00487">
    <property type="entry name" value="IF-2"/>
    <property type="match status" value="1"/>
</dbReference>
<dbReference type="Gene3D" id="2.40.30.10">
    <property type="entry name" value="Translation factors"/>
    <property type="match status" value="2"/>
</dbReference>
<dbReference type="InterPro" id="IPR027417">
    <property type="entry name" value="P-loop_NTPase"/>
</dbReference>
<comment type="subcellular location">
    <subcellularLocation>
        <location evidence="1">Mitochondrion</location>
    </subcellularLocation>
</comment>
<dbReference type="InterPro" id="IPR005225">
    <property type="entry name" value="Small_GTP-bd"/>
</dbReference>
<dbReference type="PROSITE" id="PS01176">
    <property type="entry name" value="IF2"/>
    <property type="match status" value="1"/>
</dbReference>
<feature type="region of interest" description="Disordered" evidence="14">
    <location>
        <begin position="122"/>
        <end position="141"/>
    </location>
</feature>
<dbReference type="InterPro" id="IPR044145">
    <property type="entry name" value="IF2_II"/>
</dbReference>
<dbReference type="GO" id="GO:0003924">
    <property type="term" value="F:GTPase activity"/>
    <property type="evidence" value="ECO:0007669"/>
    <property type="project" value="InterPro"/>
</dbReference>
<dbReference type="GO" id="GO:0008270">
    <property type="term" value="F:zinc ion binding"/>
    <property type="evidence" value="ECO:0007669"/>
    <property type="project" value="UniProtKB-KW"/>
</dbReference>
<dbReference type="InterPro" id="IPR015760">
    <property type="entry name" value="TIF_IF2"/>
</dbReference>
<reference evidence="16 17" key="1">
    <citation type="submission" date="2019-09" db="EMBL/GenBank/DDBJ databases">
        <title>The hologenome of the rock-dwelling lichen Lasallia pustulata.</title>
        <authorList>
            <person name="Greshake Tzovaras B."/>
            <person name="Segers F."/>
            <person name="Bicker A."/>
            <person name="Dal Grande F."/>
            <person name="Otte J."/>
            <person name="Hankeln T."/>
            <person name="Schmitt I."/>
            <person name="Ebersberger I."/>
        </authorList>
    </citation>
    <scope>NUCLEOTIDE SEQUENCE [LARGE SCALE GENOMIC DNA]</scope>
    <source>
        <strain evidence="16">A1-1</strain>
    </source>
</reference>
<feature type="region of interest" description="Disordered" evidence="14">
    <location>
        <begin position="522"/>
        <end position="543"/>
    </location>
</feature>
<dbReference type="Proteomes" id="UP000324767">
    <property type="component" value="Unassembled WGS sequence"/>
</dbReference>
<feature type="region of interest" description="Disordered" evidence="14">
    <location>
        <begin position="204"/>
        <end position="430"/>
    </location>
</feature>
<dbReference type="GO" id="GO:0005739">
    <property type="term" value="C:mitochondrion"/>
    <property type="evidence" value="ECO:0007669"/>
    <property type="project" value="UniProtKB-SubCell"/>
</dbReference>
<dbReference type="SUPFAM" id="SSF52540">
    <property type="entry name" value="P-loop containing nucleoside triphosphate hydrolases"/>
    <property type="match status" value="1"/>
</dbReference>
<keyword evidence="7" id="KW-0862">Zinc</keyword>
<dbReference type="Pfam" id="PF22042">
    <property type="entry name" value="EF-G_D2"/>
    <property type="match status" value="1"/>
</dbReference>
<dbReference type="CDD" id="cd03692">
    <property type="entry name" value="mtIF2_IVc"/>
    <property type="match status" value="1"/>
</dbReference>
<dbReference type="GO" id="GO:0003743">
    <property type="term" value="F:translation initiation factor activity"/>
    <property type="evidence" value="ECO:0007669"/>
    <property type="project" value="UniProtKB-KW"/>
</dbReference>
<dbReference type="NCBIfam" id="TIGR00231">
    <property type="entry name" value="small_GTP"/>
    <property type="match status" value="1"/>
</dbReference>
<proteinExistence type="inferred from homology"/>
<evidence type="ECO:0000256" key="3">
    <source>
        <dbReference type="ARBA" id="ARBA00022540"/>
    </source>
</evidence>
<evidence type="ECO:0000259" key="15">
    <source>
        <dbReference type="PROSITE" id="PS51722"/>
    </source>
</evidence>
<keyword evidence="10" id="KW-0496">Mitochondrion</keyword>
<evidence type="ECO:0000256" key="5">
    <source>
        <dbReference type="ARBA" id="ARBA00022741"/>
    </source>
</evidence>
<feature type="domain" description="Tr-type G" evidence="15">
    <location>
        <begin position="539"/>
        <end position="707"/>
    </location>
</feature>
<evidence type="ECO:0000256" key="13">
    <source>
        <dbReference type="ARBA" id="ARBA00044200"/>
    </source>
</evidence>
<gene>
    <name evidence="16" type="ORF">FRX48_07254</name>
</gene>
<evidence type="ECO:0000256" key="1">
    <source>
        <dbReference type="ARBA" id="ARBA00004173"/>
    </source>
</evidence>
<feature type="compositionally biased region" description="Low complexity" evidence="14">
    <location>
        <begin position="267"/>
        <end position="281"/>
    </location>
</feature>
<dbReference type="SUPFAM" id="SSF50447">
    <property type="entry name" value="Translation proteins"/>
    <property type="match status" value="2"/>
</dbReference>
<feature type="compositionally biased region" description="Basic and acidic residues" evidence="14">
    <location>
        <begin position="522"/>
        <end position="535"/>
    </location>
</feature>
<dbReference type="AlphaFoldDB" id="A0A5M8PJ21"/>
<dbReference type="OrthoDB" id="361630at2759"/>
<dbReference type="InterPro" id="IPR023115">
    <property type="entry name" value="TIF_IF2_dom3"/>
</dbReference>
<dbReference type="Pfam" id="PF04760">
    <property type="entry name" value="IF2_N"/>
    <property type="match status" value="1"/>
</dbReference>
<dbReference type="Gene3D" id="3.40.50.10050">
    <property type="entry name" value="Translation initiation factor IF- 2, domain 3"/>
    <property type="match status" value="1"/>
</dbReference>
<feature type="compositionally biased region" description="Basic and acidic residues" evidence="14">
    <location>
        <begin position="132"/>
        <end position="141"/>
    </location>
</feature>
<evidence type="ECO:0000256" key="12">
    <source>
        <dbReference type="ARBA" id="ARBA00025162"/>
    </source>
</evidence>
<keyword evidence="4" id="KW-0479">Metal-binding</keyword>
<dbReference type="PROSITE" id="PS01358">
    <property type="entry name" value="ZF_RANBP2_1"/>
    <property type="match status" value="1"/>
</dbReference>
<feature type="compositionally biased region" description="Low complexity" evidence="14">
    <location>
        <begin position="311"/>
        <end position="324"/>
    </location>
</feature>
<feature type="compositionally biased region" description="Low complexity" evidence="14">
    <location>
        <begin position="17"/>
        <end position="34"/>
    </location>
</feature>
<keyword evidence="5" id="KW-0547">Nucleotide-binding</keyword>
<dbReference type="Pfam" id="PF00009">
    <property type="entry name" value="GTP_EFTU"/>
    <property type="match status" value="1"/>
</dbReference>
<dbReference type="PROSITE" id="PS51722">
    <property type="entry name" value="G_TR_2"/>
    <property type="match status" value="1"/>
</dbReference>
<organism evidence="16 17">
    <name type="scientific">Lasallia pustulata</name>
    <dbReference type="NCBI Taxonomy" id="136370"/>
    <lineage>
        <taxon>Eukaryota</taxon>
        <taxon>Fungi</taxon>
        <taxon>Dikarya</taxon>
        <taxon>Ascomycota</taxon>
        <taxon>Pezizomycotina</taxon>
        <taxon>Lecanoromycetes</taxon>
        <taxon>OSLEUM clade</taxon>
        <taxon>Umbilicariomycetidae</taxon>
        <taxon>Umbilicariales</taxon>
        <taxon>Umbilicariaceae</taxon>
        <taxon>Lasallia</taxon>
    </lineage>
</organism>
<protein>
    <recommendedName>
        <fullName evidence="13">Translation initiation factor IF-2, mitochondrial</fullName>
    </recommendedName>
</protein>
<name>A0A5M8PJ21_9LECA</name>
<comment type="function">
    <text evidence="12">One of the essential components for the initiation of protein synthesis. Protects formylmethionyl-tRNA from spontaneous hydrolysis and promotes its binding to the 30S ribosomal subunits. Also involved in the hydrolysis of GTP during the formation of the 70S ribosomal complex.</text>
</comment>
<feature type="compositionally biased region" description="Polar residues" evidence="14">
    <location>
        <begin position="229"/>
        <end position="246"/>
    </location>
</feature>
<feature type="region of interest" description="Disordered" evidence="14">
    <location>
        <begin position="827"/>
        <end position="857"/>
    </location>
</feature>
<keyword evidence="6" id="KW-0863">Zinc-finger</keyword>
<keyword evidence="3 16" id="KW-0396">Initiation factor</keyword>
<evidence type="ECO:0000256" key="14">
    <source>
        <dbReference type="SAM" id="MobiDB-lite"/>
    </source>
</evidence>
<sequence>MPIGRYSEANTNPGRKLAPTGPTEGPAAPLAPAAFDGGWARTTFSSELTPEEQRQRDSLMALSAAQTARENTSGTAKRWSAEGILGRGTLGSGTWSCWRCGSSNGGRASKCYNCRAVPLKAGTPTYQSSNRDGGRDGPARQIRHSDQNLAQNWRHINLKTRESVPKTSQNIGSAAPQSVLHEYSVNVTVRSNSNDHLHQMRLQREETTKDGHYVGLSPQGRQLPERELSSPQNSAISSQPDSSPLKNNEGHSRGRQVPEREASNPQNSTTSSLPDPSPLNNKEGHPRDLNITWTESSGANFPGRPPPPEPHIMAAPASSSESSENVPQEAESKSWTRWTPLESHEQPSQPGQSSPPKTPSVLDDIRSEPTNAGRDQQREDISYNKTRRRAGDFDIEPPIQSAEYELNRFDRDRNRPKRSRQFVQEYDEEEDYVAKRADRKRQRKKDKAVQRAAAPPTPIILPEFISIANLASALRVRTEDFARKMTELGFEEAGTDHVLDAETAGLIATEFNFEPIVDRTESEDLQARPQAEDKSSLPPRPPVVTIMGHVDHGKTTLLDWLRKSSVAASEHGGITQHIGAFSVSMPSGRMITFLDTPGHAAFLSMRQRGANVTDIVILVVAADDSVKPQTIEAIHHAKAAKVPIIVAVNKIDKEDANVERVKLDLGRHGIEVEDFGGDTQVVCVSGKTGQGMDELEDAALALADILDMRAETDGPAEGWVLEATTKKAGRVATVLVRRGTMHPGDVIVAGNTWARVRSLRNEAGMQVPSAGPGSPVEVDGWREQPAAGDEVLQAPDEQKAKSVVEWRLELTERIQLASDVAAVNETRRLEQEKREREDQSATTGVDGEEAPAPPEPASAGVKEVFFIVKADVSGSVEAVLNSISALGNSEVRAHVLRSGVGTVTEFDVEHAAAAKGHVLAFNTVVDVNISRMAEAAGVGVLESNIIYRLIEDVRAILEEQLPPLTFQKVVGEAEVAQVFEISVKGRVTMPVAGCRVRNGVMTRNSKVRVLRDKEAVFDGTLSSLRHVKKDVTEMRKGSECGIGFENWTDFQVGDQVQCYEEKTEKRTF</sequence>
<dbReference type="FunFam" id="3.40.50.10050:FF:000001">
    <property type="entry name" value="Translation initiation factor IF-2"/>
    <property type="match status" value="1"/>
</dbReference>
<evidence type="ECO:0000256" key="4">
    <source>
        <dbReference type="ARBA" id="ARBA00022723"/>
    </source>
</evidence>
<dbReference type="InterPro" id="IPR001876">
    <property type="entry name" value="Znf_RanBP2"/>
</dbReference>
<dbReference type="FunFam" id="2.40.30.10:FF:000007">
    <property type="entry name" value="Translation initiation factor IF-2"/>
    <property type="match status" value="1"/>
</dbReference>
<evidence type="ECO:0000256" key="9">
    <source>
        <dbReference type="ARBA" id="ARBA00022946"/>
    </source>
</evidence>
<evidence type="ECO:0000256" key="7">
    <source>
        <dbReference type="ARBA" id="ARBA00022833"/>
    </source>
</evidence>